<keyword evidence="4" id="KW-1185">Reference proteome</keyword>
<reference evidence="3 4" key="1">
    <citation type="submission" date="2019-10" db="EMBL/GenBank/DDBJ databases">
        <title>Assembly and Annotation for the nematode Trichostrongylus colubriformis.</title>
        <authorList>
            <person name="Martin J."/>
        </authorList>
    </citation>
    <scope>NUCLEOTIDE SEQUENCE [LARGE SCALE GENOMIC DNA]</scope>
    <source>
        <strain evidence="3">G859</strain>
        <tissue evidence="3">Whole worm</tissue>
    </source>
</reference>
<dbReference type="InterPro" id="IPR003582">
    <property type="entry name" value="ShKT_dom"/>
</dbReference>
<feature type="non-terminal residue" evidence="3">
    <location>
        <position position="1"/>
    </location>
</feature>
<accession>A0AAN8FLL7</accession>
<dbReference type="PANTHER" id="PTHR46219">
    <property type="entry name" value="PROTEIN CBG11138"/>
    <property type="match status" value="1"/>
</dbReference>
<dbReference type="PROSITE" id="PS51670">
    <property type="entry name" value="SHKT"/>
    <property type="match status" value="1"/>
</dbReference>
<evidence type="ECO:0000256" key="1">
    <source>
        <dbReference type="PROSITE-ProRule" id="PRU01005"/>
    </source>
</evidence>
<evidence type="ECO:0000313" key="4">
    <source>
        <dbReference type="Proteomes" id="UP001331761"/>
    </source>
</evidence>
<sequence>ALAQCATEELYDDAYDYEDETGTSITTSAPTTPYNQQSQCSDRNAFGFFSCSESRHLCENPFFSFTMKSQCARTCGMCSDLPILQRDQECKDSRDMFGIDSCVFRKAFCTSPDSFMRRQTQQDCPKTCGLC</sequence>
<dbReference type="EMBL" id="WIXE01017015">
    <property type="protein sequence ID" value="KAK5972115.1"/>
    <property type="molecule type" value="Genomic_DNA"/>
</dbReference>
<comment type="caution">
    <text evidence="1">Lacks conserved residue(s) required for the propagation of feature annotation.</text>
</comment>
<organism evidence="3 4">
    <name type="scientific">Trichostrongylus colubriformis</name>
    <name type="common">Black scour worm</name>
    <dbReference type="NCBI Taxonomy" id="6319"/>
    <lineage>
        <taxon>Eukaryota</taxon>
        <taxon>Metazoa</taxon>
        <taxon>Ecdysozoa</taxon>
        <taxon>Nematoda</taxon>
        <taxon>Chromadorea</taxon>
        <taxon>Rhabditida</taxon>
        <taxon>Rhabditina</taxon>
        <taxon>Rhabditomorpha</taxon>
        <taxon>Strongyloidea</taxon>
        <taxon>Trichostrongylidae</taxon>
        <taxon>Trichostrongylus</taxon>
    </lineage>
</organism>
<proteinExistence type="predicted"/>
<comment type="caution">
    <text evidence="3">The sequence shown here is derived from an EMBL/GenBank/DDBJ whole genome shotgun (WGS) entry which is preliminary data.</text>
</comment>
<name>A0AAN8FLL7_TRICO</name>
<dbReference type="PANTHER" id="PTHR46219:SF5">
    <property type="entry name" value="SHKT DOMAIN-CONTAINING PROTEIN"/>
    <property type="match status" value="1"/>
</dbReference>
<protein>
    <recommendedName>
        <fullName evidence="2">ShKT domain-containing protein</fullName>
    </recommendedName>
</protein>
<feature type="domain" description="ShKT" evidence="2">
    <location>
        <begin position="40"/>
        <end position="78"/>
    </location>
</feature>
<evidence type="ECO:0000259" key="2">
    <source>
        <dbReference type="PROSITE" id="PS51670"/>
    </source>
</evidence>
<dbReference type="AlphaFoldDB" id="A0AAN8FLL7"/>
<dbReference type="Proteomes" id="UP001331761">
    <property type="component" value="Unassembled WGS sequence"/>
</dbReference>
<dbReference type="SMART" id="SM00254">
    <property type="entry name" value="ShKT"/>
    <property type="match status" value="2"/>
</dbReference>
<gene>
    <name evidence="3" type="ORF">GCK32_018591</name>
</gene>
<evidence type="ECO:0000313" key="3">
    <source>
        <dbReference type="EMBL" id="KAK5972115.1"/>
    </source>
</evidence>
<dbReference type="Gene3D" id="1.10.10.1940">
    <property type="match status" value="2"/>
</dbReference>
<dbReference type="Pfam" id="PF01549">
    <property type="entry name" value="ShK"/>
    <property type="match status" value="2"/>
</dbReference>